<comment type="caution">
    <text evidence="1">The sequence shown here is derived from an EMBL/GenBank/DDBJ whole genome shotgun (WGS) entry which is preliminary data.</text>
</comment>
<sequence length="65" mass="6787">MEVSASSAHVFTVTAACASSSSLRFGMASPPSFRGSPATCLLSHARPSTVSAVKRACQMKLLIMR</sequence>
<evidence type="ECO:0000313" key="2">
    <source>
        <dbReference type="Proteomes" id="UP000435112"/>
    </source>
</evidence>
<dbReference type="EMBL" id="QXFU01001895">
    <property type="protein sequence ID" value="KAE8993713.1"/>
    <property type="molecule type" value="Genomic_DNA"/>
</dbReference>
<dbReference type="AlphaFoldDB" id="A0A6A3JQ29"/>
<protein>
    <submittedName>
        <fullName evidence="1">Uncharacterized protein</fullName>
    </submittedName>
</protein>
<dbReference type="Proteomes" id="UP000435112">
    <property type="component" value="Unassembled WGS sequence"/>
</dbReference>
<dbReference type="OrthoDB" id="10384351at2759"/>
<gene>
    <name evidence="1" type="ORF">PR002_g20154</name>
</gene>
<reference evidence="1 2" key="1">
    <citation type="submission" date="2018-09" db="EMBL/GenBank/DDBJ databases">
        <title>Genomic investigation of the strawberry pathogen Phytophthora fragariae indicates pathogenicity is determined by transcriptional variation in three key races.</title>
        <authorList>
            <person name="Adams T.M."/>
            <person name="Armitage A.D."/>
            <person name="Sobczyk M.K."/>
            <person name="Bates H.J."/>
            <person name="Dunwell J.M."/>
            <person name="Nellist C.F."/>
            <person name="Harrison R.J."/>
        </authorList>
    </citation>
    <scope>NUCLEOTIDE SEQUENCE [LARGE SCALE GENOMIC DNA]</scope>
    <source>
        <strain evidence="1 2">SCRP324</strain>
    </source>
</reference>
<evidence type="ECO:0000313" key="1">
    <source>
        <dbReference type="EMBL" id="KAE8993713.1"/>
    </source>
</evidence>
<proteinExistence type="predicted"/>
<accession>A0A6A3JQ29</accession>
<name>A0A6A3JQ29_9STRA</name>
<organism evidence="1 2">
    <name type="scientific">Phytophthora rubi</name>
    <dbReference type="NCBI Taxonomy" id="129364"/>
    <lineage>
        <taxon>Eukaryota</taxon>
        <taxon>Sar</taxon>
        <taxon>Stramenopiles</taxon>
        <taxon>Oomycota</taxon>
        <taxon>Peronosporomycetes</taxon>
        <taxon>Peronosporales</taxon>
        <taxon>Peronosporaceae</taxon>
        <taxon>Phytophthora</taxon>
    </lineage>
</organism>